<sequence length="144" mass="16132">MTQRHVDPEREAFEAFKQLPRDTPIAMINLIRYRDRADYPADHECAGQELSGADAYRNYSRASGPVFARVGGTIAWSGKPEVMLIGPAEEMWDAAFVAHYPSAAAFLEMVTDEEYRRAVVHRQAAVETSRLIRCAPRDGEKGFG</sequence>
<dbReference type="InterPro" id="IPR010753">
    <property type="entry name" value="DUF1330"/>
</dbReference>
<evidence type="ECO:0000313" key="3">
    <source>
        <dbReference type="Proteomes" id="UP000676996"/>
    </source>
</evidence>
<dbReference type="Pfam" id="PF07045">
    <property type="entry name" value="DUF1330"/>
    <property type="match status" value="1"/>
</dbReference>
<feature type="domain" description="DUF1330" evidence="1">
    <location>
        <begin position="53"/>
        <end position="129"/>
    </location>
</feature>
<dbReference type="SUPFAM" id="SSF54909">
    <property type="entry name" value="Dimeric alpha+beta barrel"/>
    <property type="match status" value="1"/>
</dbReference>
<dbReference type="EMBL" id="JAGRQC010000004">
    <property type="protein sequence ID" value="MBR0553446.1"/>
    <property type="molecule type" value="Genomic_DNA"/>
</dbReference>
<dbReference type="Proteomes" id="UP000676996">
    <property type="component" value="Unassembled WGS sequence"/>
</dbReference>
<dbReference type="InterPro" id="IPR011008">
    <property type="entry name" value="Dimeric_a/b-barrel"/>
</dbReference>
<dbReference type="PANTHER" id="PTHR40257:SF1">
    <property type="entry name" value="DUF1330 DOMAIN-CONTAINING PROTEIN"/>
    <property type="match status" value="1"/>
</dbReference>
<accession>A0A8T4IMR1</accession>
<dbReference type="Gene3D" id="3.30.70.100">
    <property type="match status" value="1"/>
</dbReference>
<keyword evidence="3" id="KW-1185">Reference proteome</keyword>
<reference evidence="2" key="1">
    <citation type="submission" date="2021-04" db="EMBL/GenBank/DDBJ databases">
        <title>Ouciella asimina sp. nov., isolated from the surface seawater in the hydrothermal field of Okinawa Trough.</title>
        <authorList>
            <person name="Shuang W."/>
        </authorList>
    </citation>
    <scope>NUCLEOTIDE SEQUENCE</scope>
    <source>
        <strain evidence="2">LXI357</strain>
    </source>
</reference>
<proteinExistence type="predicted"/>
<dbReference type="RefSeq" id="WP_284054711.1">
    <property type="nucleotide sequence ID" value="NZ_JAGRQC010000004.1"/>
</dbReference>
<dbReference type="AlphaFoldDB" id="A0A8T4IMR1"/>
<evidence type="ECO:0000259" key="1">
    <source>
        <dbReference type="Pfam" id="PF07045"/>
    </source>
</evidence>
<protein>
    <submittedName>
        <fullName evidence="2">DUF1330 domain-containing protein</fullName>
    </submittedName>
</protein>
<gene>
    <name evidence="2" type="ORF">J7S20_13130</name>
</gene>
<organism evidence="2 3">
    <name type="scientific">Stakelama marina</name>
    <dbReference type="NCBI Taxonomy" id="2826939"/>
    <lineage>
        <taxon>Bacteria</taxon>
        <taxon>Pseudomonadati</taxon>
        <taxon>Pseudomonadota</taxon>
        <taxon>Alphaproteobacteria</taxon>
        <taxon>Sphingomonadales</taxon>
        <taxon>Sphingomonadaceae</taxon>
        <taxon>Stakelama</taxon>
    </lineage>
</organism>
<evidence type="ECO:0000313" key="2">
    <source>
        <dbReference type="EMBL" id="MBR0553446.1"/>
    </source>
</evidence>
<dbReference type="PANTHER" id="PTHR40257">
    <property type="match status" value="1"/>
</dbReference>
<comment type="caution">
    <text evidence="2">The sequence shown here is derived from an EMBL/GenBank/DDBJ whole genome shotgun (WGS) entry which is preliminary data.</text>
</comment>
<name>A0A8T4IMR1_9SPHN</name>